<evidence type="ECO:0000256" key="13">
    <source>
        <dbReference type="PIRSR" id="PIRSR605478-3"/>
    </source>
</evidence>
<dbReference type="GO" id="GO:0005829">
    <property type="term" value="C:cytosol"/>
    <property type="evidence" value="ECO:0007669"/>
    <property type="project" value="TreeGrafter"/>
</dbReference>
<evidence type="ECO:0000256" key="11">
    <source>
        <dbReference type="PIRSR" id="PIRSR605478-1"/>
    </source>
</evidence>
<feature type="binding site" evidence="12">
    <location>
        <position position="262"/>
    </location>
    <ligand>
        <name>substrate</name>
    </ligand>
</feature>
<comment type="cofactor">
    <cofactor evidence="14">
        <name>Mg(2+)</name>
        <dbReference type="ChEBI" id="CHEBI:18420"/>
    </cofactor>
    <text evidence="14">Binds 1 Mg(2+) ion per subunit. Can also utilize other divalent metal cations, such as Ca(2+), Mn(2+) and Co(2+).</text>
</comment>
<dbReference type="RefSeq" id="WP_092591926.1">
    <property type="nucleotide sequence ID" value="NZ_FMWL01000014.1"/>
</dbReference>
<evidence type="ECO:0000256" key="9">
    <source>
        <dbReference type="ARBA" id="ARBA00049473"/>
    </source>
</evidence>
<dbReference type="InterPro" id="IPR005478">
    <property type="entry name" value="Transketolase_bac-like"/>
</dbReference>
<dbReference type="PANTHER" id="PTHR43522:SF2">
    <property type="entry name" value="TRANSKETOLASE 1-RELATED"/>
    <property type="match status" value="1"/>
</dbReference>
<evidence type="ECO:0000256" key="5">
    <source>
        <dbReference type="ARBA" id="ARBA00022679"/>
    </source>
</evidence>
<dbReference type="InterPro" id="IPR033247">
    <property type="entry name" value="Transketolase_fam"/>
</dbReference>
<keyword evidence="6 14" id="KW-0479">Metal-binding</keyword>
<gene>
    <name evidence="17" type="ORF">SAMN03080599_02457</name>
</gene>
<feature type="site" description="Important for catalytic activity" evidence="15">
    <location>
        <position position="27"/>
    </location>
</feature>
<dbReference type="SUPFAM" id="SSF52922">
    <property type="entry name" value="TK C-terminal domain-like"/>
    <property type="match status" value="1"/>
</dbReference>
<sequence>MYAMDHEVIKTIRLLSADAVEKANSGHPGLPMGAAAMAFVLWKDFLKGSATDPHWADRDRFVLSAGHGSALLYSLLHLFGYEVTLEDLKKFRQVGSLTPGHPEFDVTPGVETTTGPLGQGFGNAVGMAIAEMRLAEEFNTQDFNLVDHYTYVLAGDGDLMEGVSAESASLAGHLKLGKLIVLYDDNGITIDGGTEISFTEDVLKRFEAYGWQVSRVEDGNDLKAIHDALHAAKLDTSKPSLIAVRTTIGYGSPNKAGKSAAHGAPLGPDELAMTKVHMEADPEAFFQVSEEVCAYMDEIIDRREIDRFMWEEKVEAYILKYPEKAEAWKRWFDYELMQDNFDTEAFYKRFDKADATRSHGGEAMNALIELAPNFMGGSADLNSSTKTLLKGKGDFGRMQRGGANINFGVREHAMASILNGMALHGGLRVFGSTFLVFADYMKPALRLSALMGLPVVYVFTHDSIAVGEDGPTHQPIEHLLMLRSIPNMFVYRPADGIETAASWIEILKRVEGPSALILTRQKVGSLGVREMQVDRGAYVVLPEMGAQPEVILMATGSEVELAVAAAEKLRAAGKDPRVVSIPCVEQFLEQSPAYIEMILPKAVEKRVSIEMGRTLGWERFVGLNGMSIGIDRFGESGPGEVVMAHFGFTPEKVSDRILAYLAK</sequence>
<feature type="binding site" evidence="12">
    <location>
        <position position="520"/>
    </location>
    <ligand>
        <name>substrate</name>
    </ligand>
</feature>
<feature type="binding site" evidence="13">
    <location>
        <position position="437"/>
    </location>
    <ligand>
        <name>thiamine diphosphate</name>
        <dbReference type="ChEBI" id="CHEBI:58937"/>
    </ligand>
</feature>
<feature type="binding site" evidence="12">
    <location>
        <position position="27"/>
    </location>
    <ligand>
        <name>substrate</name>
    </ligand>
</feature>
<feature type="domain" description="Transketolase-like pyrimidine-binding" evidence="16">
    <location>
        <begin position="354"/>
        <end position="525"/>
    </location>
</feature>
<dbReference type="GO" id="GO:0006098">
    <property type="term" value="P:pentose-phosphate shunt"/>
    <property type="evidence" value="ECO:0007669"/>
    <property type="project" value="TreeGrafter"/>
</dbReference>
<keyword evidence="7 14" id="KW-0460">Magnesium</keyword>
<dbReference type="InterPro" id="IPR049557">
    <property type="entry name" value="Transketolase_CS"/>
</dbReference>
<dbReference type="PANTHER" id="PTHR43522">
    <property type="entry name" value="TRANSKETOLASE"/>
    <property type="match status" value="1"/>
</dbReference>
<dbReference type="InterPro" id="IPR005474">
    <property type="entry name" value="Transketolase_N"/>
</dbReference>
<evidence type="ECO:0000256" key="12">
    <source>
        <dbReference type="PIRSR" id="PIRSR605478-2"/>
    </source>
</evidence>
<evidence type="ECO:0000256" key="14">
    <source>
        <dbReference type="PIRSR" id="PIRSR605478-4"/>
    </source>
</evidence>
<feature type="binding site" evidence="14">
    <location>
        <position position="186"/>
    </location>
    <ligand>
        <name>Mg(2+)</name>
        <dbReference type="ChEBI" id="CHEBI:18420"/>
    </ligand>
</feature>
<evidence type="ECO:0000256" key="1">
    <source>
        <dbReference type="ARBA" id="ARBA00007131"/>
    </source>
</evidence>
<dbReference type="Proteomes" id="UP000199208">
    <property type="component" value="Unassembled WGS sequence"/>
</dbReference>
<evidence type="ECO:0000256" key="10">
    <source>
        <dbReference type="NCBIfam" id="TIGR00232"/>
    </source>
</evidence>
<dbReference type="GO" id="GO:0046872">
    <property type="term" value="F:metal ion binding"/>
    <property type="evidence" value="ECO:0007669"/>
    <property type="project" value="UniProtKB-KW"/>
</dbReference>
<dbReference type="Pfam" id="PF22613">
    <property type="entry name" value="Transketolase_C_1"/>
    <property type="match status" value="1"/>
</dbReference>
<reference evidence="17 18" key="1">
    <citation type="submission" date="2016-10" db="EMBL/GenBank/DDBJ databases">
        <authorList>
            <person name="de Groot N.N."/>
        </authorList>
    </citation>
    <scope>NUCLEOTIDE SEQUENCE [LARGE SCALE GENOMIC DNA]</scope>
    <source>
        <strain evidence="17 18">DSM 2784</strain>
    </source>
</reference>
<dbReference type="STRING" id="1120920.SAMN03080599_02457"/>
<feature type="binding site" evidence="14">
    <location>
        <position position="188"/>
    </location>
    <ligand>
        <name>Mg(2+)</name>
        <dbReference type="ChEBI" id="CHEBI:18420"/>
    </ligand>
</feature>
<evidence type="ECO:0000256" key="7">
    <source>
        <dbReference type="ARBA" id="ARBA00022842"/>
    </source>
</evidence>
<feature type="binding site" evidence="12">
    <location>
        <position position="469"/>
    </location>
    <ligand>
        <name>substrate</name>
    </ligand>
</feature>
<keyword evidence="18" id="KW-1185">Reference proteome</keyword>
<dbReference type="EMBL" id="FMWL01000014">
    <property type="protein sequence ID" value="SCZ80808.1"/>
    <property type="molecule type" value="Genomic_DNA"/>
</dbReference>
<dbReference type="FunFam" id="3.40.50.970:FF:000004">
    <property type="entry name" value="Transketolase"/>
    <property type="match status" value="1"/>
</dbReference>
<dbReference type="EC" id="2.2.1.1" evidence="3 10"/>
<dbReference type="Pfam" id="PF02779">
    <property type="entry name" value="Transket_pyr"/>
    <property type="match status" value="1"/>
</dbReference>
<evidence type="ECO:0000256" key="3">
    <source>
        <dbReference type="ARBA" id="ARBA00013152"/>
    </source>
</evidence>
<evidence type="ECO:0000256" key="6">
    <source>
        <dbReference type="ARBA" id="ARBA00022723"/>
    </source>
</evidence>
<dbReference type="NCBIfam" id="TIGR00232">
    <property type="entry name" value="tktlase_bact"/>
    <property type="match status" value="1"/>
</dbReference>
<dbReference type="FunFam" id="3.40.50.970:FF:000003">
    <property type="entry name" value="Transketolase"/>
    <property type="match status" value="1"/>
</dbReference>
<dbReference type="Gene3D" id="3.40.50.970">
    <property type="match status" value="2"/>
</dbReference>
<dbReference type="Gene3D" id="3.40.50.920">
    <property type="match status" value="1"/>
</dbReference>
<accession>A0A1G5S3R7</accession>
<keyword evidence="5" id="KW-0808">Transferase</keyword>
<feature type="binding site" evidence="13">
    <location>
        <begin position="115"/>
        <end position="117"/>
    </location>
    <ligand>
        <name>thiamine diphosphate</name>
        <dbReference type="ChEBI" id="CHEBI:58937"/>
    </ligand>
</feature>
<feature type="binding site" evidence="13">
    <location>
        <position position="157"/>
    </location>
    <ligand>
        <name>thiamine diphosphate</name>
        <dbReference type="ChEBI" id="CHEBI:58937"/>
    </ligand>
</feature>
<feature type="binding site" evidence="13">
    <location>
        <position position="262"/>
    </location>
    <ligand>
        <name>thiamine diphosphate</name>
        <dbReference type="ChEBI" id="CHEBI:58937"/>
    </ligand>
</feature>
<feature type="site" description="Important for catalytic activity" evidence="15">
    <location>
        <position position="262"/>
    </location>
</feature>
<dbReference type="AlphaFoldDB" id="A0A1G5S3R7"/>
<dbReference type="CDD" id="cd07033">
    <property type="entry name" value="TPP_PYR_DXS_TK_like"/>
    <property type="match status" value="1"/>
</dbReference>
<feature type="binding site" evidence="14">
    <location>
        <position position="156"/>
    </location>
    <ligand>
        <name>Mg(2+)</name>
        <dbReference type="ChEBI" id="CHEBI:18420"/>
    </ligand>
</feature>
<comment type="subunit">
    <text evidence="2">Homodimer.</text>
</comment>
<evidence type="ECO:0000313" key="18">
    <source>
        <dbReference type="Proteomes" id="UP000199208"/>
    </source>
</evidence>
<comment type="similarity">
    <text evidence="1">Belongs to the transketolase family.</text>
</comment>
<organism evidence="17 18">
    <name type="scientific">Acidaminobacter hydrogenoformans DSM 2784</name>
    <dbReference type="NCBI Taxonomy" id="1120920"/>
    <lineage>
        <taxon>Bacteria</taxon>
        <taxon>Bacillati</taxon>
        <taxon>Bacillota</taxon>
        <taxon>Clostridia</taxon>
        <taxon>Peptostreptococcales</taxon>
        <taxon>Acidaminobacteraceae</taxon>
        <taxon>Acidaminobacter</taxon>
    </lineage>
</organism>
<dbReference type="InterPro" id="IPR055152">
    <property type="entry name" value="Transketolase-like_C_2"/>
</dbReference>
<comment type="cofactor">
    <cofactor evidence="13">
        <name>thiamine diphosphate</name>
        <dbReference type="ChEBI" id="CHEBI:58937"/>
    </cofactor>
    <text evidence="13">Binds 1 thiamine pyrophosphate per subunit. During the reaction, the substrate forms a covalent intermediate with the cofactor.</text>
</comment>
<dbReference type="InterPro" id="IPR029061">
    <property type="entry name" value="THDP-binding"/>
</dbReference>
<evidence type="ECO:0000256" key="4">
    <source>
        <dbReference type="ARBA" id="ARBA00016662"/>
    </source>
</evidence>
<evidence type="ECO:0000313" key="17">
    <source>
        <dbReference type="EMBL" id="SCZ80808.1"/>
    </source>
</evidence>
<comment type="catalytic activity">
    <reaction evidence="9">
        <text>D-sedoheptulose 7-phosphate + D-glyceraldehyde 3-phosphate = aldehydo-D-ribose 5-phosphate + D-xylulose 5-phosphate</text>
        <dbReference type="Rhea" id="RHEA:10508"/>
        <dbReference type="ChEBI" id="CHEBI:57483"/>
        <dbReference type="ChEBI" id="CHEBI:57737"/>
        <dbReference type="ChEBI" id="CHEBI:58273"/>
        <dbReference type="ChEBI" id="CHEBI:59776"/>
        <dbReference type="EC" id="2.2.1.1"/>
    </reaction>
</comment>
<dbReference type="SMART" id="SM00861">
    <property type="entry name" value="Transket_pyr"/>
    <property type="match status" value="1"/>
</dbReference>
<dbReference type="OrthoDB" id="8732661at2"/>
<dbReference type="FunFam" id="3.40.50.920:FF:000003">
    <property type="entry name" value="Transketolase"/>
    <property type="match status" value="1"/>
</dbReference>
<feature type="binding site" evidence="13">
    <location>
        <position position="186"/>
    </location>
    <ligand>
        <name>thiamine diphosphate</name>
        <dbReference type="ChEBI" id="CHEBI:58937"/>
    </ligand>
</feature>
<feature type="active site" description="Proton donor" evidence="11">
    <location>
        <position position="411"/>
    </location>
</feature>
<dbReference type="InterPro" id="IPR005475">
    <property type="entry name" value="Transketolase-like_Pyr-bd"/>
</dbReference>
<protein>
    <recommendedName>
        <fullName evidence="4 10">Transketolase</fullName>
        <ecNumber evidence="3 10">2.2.1.1</ecNumber>
    </recommendedName>
</protein>
<evidence type="ECO:0000259" key="16">
    <source>
        <dbReference type="SMART" id="SM00861"/>
    </source>
</evidence>
<dbReference type="CDD" id="cd02012">
    <property type="entry name" value="TPP_TK"/>
    <property type="match status" value="1"/>
</dbReference>
<dbReference type="InterPro" id="IPR009014">
    <property type="entry name" value="Transketo_C/PFOR_II"/>
</dbReference>
<evidence type="ECO:0000256" key="8">
    <source>
        <dbReference type="ARBA" id="ARBA00023052"/>
    </source>
</evidence>
<feature type="binding site" evidence="12">
    <location>
        <position position="357"/>
    </location>
    <ligand>
        <name>substrate</name>
    </ligand>
</feature>
<dbReference type="GO" id="GO:0004802">
    <property type="term" value="F:transketolase activity"/>
    <property type="evidence" value="ECO:0007669"/>
    <property type="project" value="UniProtKB-UniRule"/>
</dbReference>
<evidence type="ECO:0000256" key="2">
    <source>
        <dbReference type="ARBA" id="ARBA00011738"/>
    </source>
</evidence>
<evidence type="ECO:0000256" key="15">
    <source>
        <dbReference type="PIRSR" id="PIRSR605478-5"/>
    </source>
</evidence>
<dbReference type="PROSITE" id="PS00801">
    <property type="entry name" value="TRANSKETOLASE_1"/>
    <property type="match status" value="1"/>
</dbReference>
<feature type="binding site" evidence="12">
    <location>
        <position position="473"/>
    </location>
    <ligand>
        <name>substrate</name>
    </ligand>
</feature>
<name>A0A1G5S3R7_9FIRM</name>
<feature type="binding site" evidence="13">
    <location>
        <position position="67"/>
    </location>
    <ligand>
        <name>thiamine diphosphate</name>
        <dbReference type="ChEBI" id="CHEBI:58937"/>
    </ligand>
</feature>
<proteinExistence type="inferred from homology"/>
<dbReference type="Pfam" id="PF00456">
    <property type="entry name" value="Transketolase_N"/>
    <property type="match status" value="1"/>
</dbReference>
<keyword evidence="8 13" id="KW-0786">Thiamine pyrophosphate</keyword>
<feature type="binding site" evidence="12">
    <location>
        <position position="384"/>
    </location>
    <ligand>
        <name>substrate</name>
    </ligand>
</feature>
<dbReference type="SUPFAM" id="SSF52518">
    <property type="entry name" value="Thiamin diphosphate-binding fold (THDP-binding)"/>
    <property type="match status" value="2"/>
</dbReference>
<feature type="binding site" evidence="12">
    <location>
        <position position="461"/>
    </location>
    <ligand>
        <name>substrate</name>
    </ligand>
</feature>